<gene>
    <name evidence="2" type="ORF">TR128623</name>
</gene>
<feature type="compositionally biased region" description="Polar residues" evidence="1">
    <location>
        <begin position="88"/>
        <end position="99"/>
    </location>
</feature>
<accession>A0A0X3NPH0</accession>
<evidence type="ECO:0000256" key="1">
    <source>
        <dbReference type="SAM" id="MobiDB-lite"/>
    </source>
</evidence>
<proteinExistence type="predicted"/>
<feature type="region of interest" description="Disordered" evidence="1">
    <location>
        <begin position="73"/>
        <end position="99"/>
    </location>
</feature>
<dbReference type="AlphaFoldDB" id="A0A0X3NPH0"/>
<dbReference type="EMBL" id="GEEE01021491">
    <property type="protein sequence ID" value="JAP41734.1"/>
    <property type="molecule type" value="Transcribed_RNA"/>
</dbReference>
<sequence length="156" mass="16321">MVAVLVVLILTGVVLIIVLLALACAYGCRGKTTRRHPLASVLATPSVETLQLPESVVRPPPFNPNYAPTPILGRTFEPPVDSERAPSSLVTTVSPSLPTSHATTSSAILSHAPSAPLDSFPPSYEEVLAAVNKYPVLSSPSDNSDPVASTHCKITS</sequence>
<name>A0A0X3NPH0_SCHSO</name>
<evidence type="ECO:0000313" key="2">
    <source>
        <dbReference type="EMBL" id="JAP41734.1"/>
    </source>
</evidence>
<protein>
    <submittedName>
        <fullName evidence="2">Uncharacterized protein</fullName>
    </submittedName>
</protein>
<organism evidence="2">
    <name type="scientific">Schistocephalus solidus</name>
    <name type="common">Tapeworm</name>
    <dbReference type="NCBI Taxonomy" id="70667"/>
    <lineage>
        <taxon>Eukaryota</taxon>
        <taxon>Metazoa</taxon>
        <taxon>Spiralia</taxon>
        <taxon>Lophotrochozoa</taxon>
        <taxon>Platyhelminthes</taxon>
        <taxon>Cestoda</taxon>
        <taxon>Eucestoda</taxon>
        <taxon>Diphyllobothriidea</taxon>
        <taxon>Diphyllobothriidae</taxon>
        <taxon>Schistocephalus</taxon>
    </lineage>
</organism>
<reference evidence="2" key="1">
    <citation type="submission" date="2016-01" db="EMBL/GenBank/DDBJ databases">
        <title>Reference transcriptome for the parasite Schistocephalus solidus: insights into the molecular evolution of parasitism.</title>
        <authorList>
            <person name="Hebert F.O."/>
            <person name="Grambauer S."/>
            <person name="Barber I."/>
            <person name="Landry C.R."/>
            <person name="Aubin-Horth N."/>
        </authorList>
    </citation>
    <scope>NUCLEOTIDE SEQUENCE</scope>
</reference>